<feature type="region of interest" description="Disordered" evidence="1">
    <location>
        <begin position="101"/>
        <end position="136"/>
    </location>
</feature>
<feature type="compositionally biased region" description="Low complexity" evidence="1">
    <location>
        <begin position="106"/>
        <end position="122"/>
    </location>
</feature>
<dbReference type="EMBL" id="BAABKO010000002">
    <property type="protein sequence ID" value="GAA4772491.1"/>
    <property type="molecule type" value="Genomic_DNA"/>
</dbReference>
<gene>
    <name evidence="2" type="ORF">GCM10023351_15860</name>
</gene>
<reference evidence="3" key="1">
    <citation type="journal article" date="2019" name="Int. J. Syst. Evol. Microbiol.">
        <title>The Global Catalogue of Microorganisms (GCM) 10K type strain sequencing project: providing services to taxonomists for standard genome sequencing and annotation.</title>
        <authorList>
            <consortium name="The Broad Institute Genomics Platform"/>
            <consortium name="The Broad Institute Genome Sequencing Center for Infectious Disease"/>
            <person name="Wu L."/>
            <person name="Ma J."/>
        </authorList>
    </citation>
    <scope>NUCLEOTIDE SEQUENCE [LARGE SCALE GENOMIC DNA]</scope>
    <source>
        <strain evidence="3">JCM 18537</strain>
    </source>
</reference>
<feature type="compositionally biased region" description="Acidic residues" evidence="1">
    <location>
        <begin position="123"/>
        <end position="136"/>
    </location>
</feature>
<keyword evidence="3" id="KW-1185">Reference proteome</keyword>
<evidence type="ECO:0000313" key="2">
    <source>
        <dbReference type="EMBL" id="GAA4772491.1"/>
    </source>
</evidence>
<proteinExistence type="predicted"/>
<comment type="caution">
    <text evidence="2">The sequence shown here is derived from an EMBL/GenBank/DDBJ whole genome shotgun (WGS) entry which is preliminary data.</text>
</comment>
<organism evidence="2 3">
    <name type="scientific">Microbacterium gilvum</name>
    <dbReference type="NCBI Taxonomy" id="1336204"/>
    <lineage>
        <taxon>Bacteria</taxon>
        <taxon>Bacillati</taxon>
        <taxon>Actinomycetota</taxon>
        <taxon>Actinomycetes</taxon>
        <taxon>Micrococcales</taxon>
        <taxon>Microbacteriaceae</taxon>
        <taxon>Microbacterium</taxon>
    </lineage>
</organism>
<feature type="region of interest" description="Disordered" evidence="1">
    <location>
        <begin position="27"/>
        <end position="54"/>
    </location>
</feature>
<accession>A0ABP9A487</accession>
<evidence type="ECO:0000313" key="3">
    <source>
        <dbReference type="Proteomes" id="UP001501645"/>
    </source>
</evidence>
<sequence length="352" mass="36405">MTDPAQPAQPQHRPGDIVNGWLLTESGQWVPATPPPAHTGGAQPLHGSAVQPPAFGNVPAAPPVKRRRKWPWIVAAVVVGALIVGNVADQLISSAITTAREEASSDEGSASSGGTASSGEGTAESEQDESAVVEEEPAEFAIDLSDFSEIDAATWDAIAADGESHVGEYAIVYAEVTQFDSNTGDQAVRASVGSSQPGGEYELETNTIVNAEADLLDGVVVGDVLKVHAIVDGTLEYDSTFGGTNVVPSLTAVVIERVGYKDLSADVVLGAAVWSGYGGVDVPVTITNSSTAAMGYSVEIVAESPDGGVQYDSSYAYADHLQPGQASTNEASFYDIPGDAVFRVVEVTRNAE</sequence>
<dbReference type="Proteomes" id="UP001501645">
    <property type="component" value="Unassembled WGS sequence"/>
</dbReference>
<name>A0ABP9A487_9MICO</name>
<evidence type="ECO:0000256" key="1">
    <source>
        <dbReference type="SAM" id="MobiDB-lite"/>
    </source>
</evidence>
<protein>
    <submittedName>
        <fullName evidence="2">Uncharacterized protein</fullName>
    </submittedName>
</protein>